<feature type="region of interest" description="Disordered" evidence="1">
    <location>
        <begin position="53"/>
        <end position="187"/>
    </location>
</feature>
<feature type="compositionally biased region" description="Polar residues" evidence="1">
    <location>
        <begin position="335"/>
        <end position="354"/>
    </location>
</feature>
<accession>A0A6G1HPX3</accession>
<keyword evidence="3" id="KW-1185">Reference proteome</keyword>
<feature type="compositionally biased region" description="Polar residues" evidence="1">
    <location>
        <begin position="631"/>
        <end position="642"/>
    </location>
</feature>
<evidence type="ECO:0000313" key="2">
    <source>
        <dbReference type="EMBL" id="KAF2398108.1"/>
    </source>
</evidence>
<proteinExistence type="predicted"/>
<feature type="region of interest" description="Disordered" evidence="1">
    <location>
        <begin position="450"/>
        <end position="497"/>
    </location>
</feature>
<protein>
    <submittedName>
        <fullName evidence="2">Uncharacterized protein</fullName>
    </submittedName>
</protein>
<feature type="region of interest" description="Disordered" evidence="1">
    <location>
        <begin position="932"/>
        <end position="954"/>
    </location>
</feature>
<feature type="compositionally biased region" description="Low complexity" evidence="1">
    <location>
        <begin position="796"/>
        <end position="805"/>
    </location>
</feature>
<feature type="region of interest" description="Disordered" evidence="1">
    <location>
        <begin position="728"/>
        <end position="847"/>
    </location>
</feature>
<reference evidence="2" key="1">
    <citation type="journal article" date="2020" name="Stud. Mycol.">
        <title>101 Dothideomycetes genomes: a test case for predicting lifestyles and emergence of pathogens.</title>
        <authorList>
            <person name="Haridas S."/>
            <person name="Albert R."/>
            <person name="Binder M."/>
            <person name="Bloem J."/>
            <person name="Labutti K."/>
            <person name="Salamov A."/>
            <person name="Andreopoulos B."/>
            <person name="Baker S."/>
            <person name="Barry K."/>
            <person name="Bills G."/>
            <person name="Bluhm B."/>
            <person name="Cannon C."/>
            <person name="Castanera R."/>
            <person name="Culley D."/>
            <person name="Daum C."/>
            <person name="Ezra D."/>
            <person name="Gonzalez J."/>
            <person name="Henrissat B."/>
            <person name="Kuo A."/>
            <person name="Liang C."/>
            <person name="Lipzen A."/>
            <person name="Lutzoni F."/>
            <person name="Magnuson J."/>
            <person name="Mondo S."/>
            <person name="Nolan M."/>
            <person name="Ohm R."/>
            <person name="Pangilinan J."/>
            <person name="Park H.-J."/>
            <person name="Ramirez L."/>
            <person name="Alfaro M."/>
            <person name="Sun H."/>
            <person name="Tritt A."/>
            <person name="Yoshinaga Y."/>
            <person name="Zwiers L.-H."/>
            <person name="Turgeon B."/>
            <person name="Goodwin S."/>
            <person name="Spatafora J."/>
            <person name="Crous P."/>
            <person name="Grigoriev I."/>
        </authorList>
    </citation>
    <scope>NUCLEOTIDE SEQUENCE</scope>
    <source>
        <strain evidence="2">CBS 262.69</strain>
    </source>
</reference>
<dbReference type="Proteomes" id="UP000799640">
    <property type="component" value="Unassembled WGS sequence"/>
</dbReference>
<feature type="region of interest" description="Disordered" evidence="1">
    <location>
        <begin position="542"/>
        <end position="668"/>
    </location>
</feature>
<feature type="region of interest" description="Disordered" evidence="1">
    <location>
        <begin position="1"/>
        <end position="36"/>
    </location>
</feature>
<gene>
    <name evidence="2" type="ORF">EJ06DRAFT_583924</name>
</gene>
<dbReference type="EMBL" id="ML996701">
    <property type="protein sequence ID" value="KAF2398108.1"/>
    <property type="molecule type" value="Genomic_DNA"/>
</dbReference>
<sequence length="1047" mass="112433">MLHNASTHSSSAPLRRSRSSSSVQRRPSASSLIDPVAAQKHALVAATVAYERAHAHTRSENAAESEAARRKTRGRRSEGEGSHFGGERPLRLNANRRLFTSALSRSNSQPLGSPNVPSPASMSISEPRCGPPMPQVQPTADLHRSSSAPFRVVRKTRSMYSSTQESKTTSVEDISFPPEPDPAVPGTRLDSIAEQERTPTHIPPPLRTASNNTPSKTYTVDEDLNRCRDQHLLDFQRRRVRNRPSLLSSFRKRSDKAEVTTLSSASNTATTYEASAPLPTDEVWSRSVPRKSSGESKASNSFRDKIRRVFRKSSASSRCLPVQQVDARRSHFGDTLTSTSSTPMGSSRGSYNTASYNTASSRSVTPVHLPPAFQPRAGSPAVSEFTVATSKSRVTSWADSTIAGTTISADDSRRLTVILEDGQLGNPAPSSRKTSVSSIFNARFFGRRRNSTADAIPSPARAVNDEERPPAQIPAQESAYASLPSQRRHSSIASSTIREISRPTIRAVTPELPVIDLPTFAPLPSHNSTPSNASTAAILADMPALPPQETLSTRRRRNRDQLGSTDPIPGPPSPTHLARRAELARERWKTPLDDSQPSFFPRCSMENVPPSPSTIKRGPGSPRGAGVISPSIYSQQTENSPVRDSPIRGRNESSTSLASRKSADTGTAVIITSRPVPVAKFPLTGKATESPARMSRDWRAWLSRETKDLSTAPKAGLALSTPMKSGHIREGAQMDDTPPAPLPPPSPASLPPPRPNITRPSSRISERRPPPASRHSSLMNDRFPMLETGRPPRLPPGRSSESLPLPRRPAADRKPSSDSAPVGVGPSRRPHVSTSCAPIEERHPGRADDVSCEALEVPALNRGRRGSVATTTRAPRLESLARPLSALGARSTSSFALERVAETRPRTPRASTPRPLLGDATLLNISRGPYAAEPITPHRNDAVTGPGSVRTGSPVRLGSVTTLPSPFPPPLNGSPMHAPSPLAIRKRAGGVKENVSPVRAGRVSPVKGGRVTPTTPTSGQKMAEQFLRKRISGGLGAGSSPLTPAFL</sequence>
<feature type="compositionally biased region" description="Polar residues" evidence="1">
    <location>
        <begin position="158"/>
        <end position="172"/>
    </location>
</feature>
<organism evidence="2 3">
    <name type="scientific">Trichodelitschia bisporula</name>
    <dbReference type="NCBI Taxonomy" id="703511"/>
    <lineage>
        <taxon>Eukaryota</taxon>
        <taxon>Fungi</taxon>
        <taxon>Dikarya</taxon>
        <taxon>Ascomycota</taxon>
        <taxon>Pezizomycotina</taxon>
        <taxon>Dothideomycetes</taxon>
        <taxon>Dothideomycetes incertae sedis</taxon>
        <taxon>Phaeotrichales</taxon>
        <taxon>Phaeotrichaceae</taxon>
        <taxon>Trichodelitschia</taxon>
    </lineage>
</organism>
<feature type="region of interest" description="Disordered" evidence="1">
    <location>
        <begin position="1001"/>
        <end position="1020"/>
    </location>
</feature>
<feature type="region of interest" description="Disordered" evidence="1">
    <location>
        <begin position="252"/>
        <end position="274"/>
    </location>
</feature>
<feature type="compositionally biased region" description="Low complexity" evidence="1">
    <location>
        <begin position="260"/>
        <end position="271"/>
    </location>
</feature>
<feature type="region of interest" description="Disordered" evidence="1">
    <location>
        <begin position="333"/>
        <end position="354"/>
    </location>
</feature>
<dbReference type="OrthoDB" id="194139at2759"/>
<evidence type="ECO:0000256" key="1">
    <source>
        <dbReference type="SAM" id="MobiDB-lite"/>
    </source>
</evidence>
<feature type="compositionally biased region" description="Basic and acidic residues" evidence="1">
    <location>
        <begin position="579"/>
        <end position="592"/>
    </location>
</feature>
<feature type="compositionally biased region" description="Polar residues" evidence="1">
    <location>
        <begin position="101"/>
        <end position="112"/>
    </location>
</feature>
<evidence type="ECO:0000313" key="3">
    <source>
        <dbReference type="Proteomes" id="UP000799640"/>
    </source>
</evidence>
<feature type="compositionally biased region" description="Low complexity" evidence="1">
    <location>
        <begin position="9"/>
        <end position="32"/>
    </location>
</feature>
<name>A0A6G1HPX3_9PEZI</name>
<dbReference type="AlphaFoldDB" id="A0A6G1HPX3"/>
<feature type="compositionally biased region" description="Basic and acidic residues" evidence="1">
    <location>
        <begin position="53"/>
        <end position="90"/>
    </location>
</feature>
<feature type="compositionally biased region" description="Pro residues" evidence="1">
    <location>
        <begin position="738"/>
        <end position="755"/>
    </location>
</feature>